<evidence type="ECO:0000313" key="9">
    <source>
        <dbReference type="EMBL" id="EDV25925.1"/>
    </source>
</evidence>
<dbReference type="GO" id="GO:0043565">
    <property type="term" value="F:sequence-specific DNA binding"/>
    <property type="evidence" value="ECO:0007669"/>
    <property type="project" value="InterPro"/>
</dbReference>
<evidence type="ECO:0000256" key="7">
    <source>
        <dbReference type="RuleBase" id="RU004020"/>
    </source>
</evidence>
<dbReference type="GeneID" id="6753171"/>
<dbReference type="PhylomeDB" id="B3RV30"/>
<evidence type="ECO:0000256" key="6">
    <source>
        <dbReference type="ARBA" id="ARBA00023242"/>
    </source>
</evidence>
<dbReference type="PRINTS" id="PR00056">
    <property type="entry name" value="HSFDOMAIN"/>
</dbReference>
<dbReference type="OMA" id="CTIRRHE"/>
<accession>B3RV30</accession>
<evidence type="ECO:0000256" key="2">
    <source>
        <dbReference type="ARBA" id="ARBA00006403"/>
    </source>
</evidence>
<organism evidence="9 10">
    <name type="scientific">Trichoplax adhaerens</name>
    <name type="common">Trichoplax reptans</name>
    <dbReference type="NCBI Taxonomy" id="10228"/>
    <lineage>
        <taxon>Eukaryota</taxon>
        <taxon>Metazoa</taxon>
        <taxon>Placozoa</taxon>
        <taxon>Uniplacotomia</taxon>
        <taxon>Trichoplacea</taxon>
        <taxon>Trichoplacidae</taxon>
        <taxon>Trichoplax</taxon>
    </lineage>
</organism>
<dbReference type="PROSITE" id="PS00434">
    <property type="entry name" value="HSF_DOMAIN"/>
    <property type="match status" value="1"/>
</dbReference>
<keyword evidence="5" id="KW-0804">Transcription</keyword>
<dbReference type="FunFam" id="1.10.10.10:FF:000027">
    <property type="entry name" value="Heat shock transcription factor 1"/>
    <property type="match status" value="1"/>
</dbReference>
<dbReference type="SMART" id="SM00415">
    <property type="entry name" value="HSF"/>
    <property type="match status" value="1"/>
</dbReference>
<evidence type="ECO:0000256" key="1">
    <source>
        <dbReference type="ARBA" id="ARBA00004123"/>
    </source>
</evidence>
<evidence type="ECO:0000313" key="10">
    <source>
        <dbReference type="Proteomes" id="UP000009022"/>
    </source>
</evidence>
<dbReference type="InterPro" id="IPR036388">
    <property type="entry name" value="WH-like_DNA-bd_sf"/>
</dbReference>
<dbReference type="Gene3D" id="1.10.10.10">
    <property type="entry name" value="Winged helix-like DNA-binding domain superfamily/Winged helix DNA-binding domain"/>
    <property type="match status" value="1"/>
</dbReference>
<dbReference type="PANTHER" id="PTHR10015">
    <property type="entry name" value="HEAT SHOCK TRANSCRIPTION FACTOR"/>
    <property type="match status" value="1"/>
</dbReference>
<dbReference type="InterPro" id="IPR036390">
    <property type="entry name" value="WH_DNA-bd_sf"/>
</dbReference>
<dbReference type="CTD" id="6753171"/>
<gene>
    <name evidence="9" type="ORF">TRIADDRAFT_23376</name>
</gene>
<comment type="similarity">
    <text evidence="2 7">Belongs to the HSF family.</text>
</comment>
<dbReference type="SUPFAM" id="SSF46785">
    <property type="entry name" value="Winged helix' DNA-binding domain"/>
    <property type="match status" value="1"/>
</dbReference>
<proteinExistence type="inferred from homology"/>
<dbReference type="PANTHER" id="PTHR10015:SF427">
    <property type="entry name" value="HEAT SHOCK FACTOR PROTEIN"/>
    <property type="match status" value="1"/>
</dbReference>
<protein>
    <recommendedName>
        <fullName evidence="8">HSF-type DNA-binding domain-containing protein</fullName>
    </recommendedName>
</protein>
<keyword evidence="3" id="KW-0805">Transcription regulation</keyword>
<dbReference type="InParanoid" id="B3RV30"/>
<dbReference type="Proteomes" id="UP000009022">
    <property type="component" value="Unassembled WGS sequence"/>
</dbReference>
<dbReference type="HOGENOM" id="CLU_144565_1_1_1"/>
<dbReference type="eggNOG" id="KOG0627">
    <property type="taxonomic scope" value="Eukaryota"/>
</dbReference>
<keyword evidence="6" id="KW-0539">Nucleus</keyword>
<keyword evidence="10" id="KW-1185">Reference proteome</keyword>
<dbReference type="AlphaFoldDB" id="B3RV30"/>
<evidence type="ECO:0000256" key="5">
    <source>
        <dbReference type="ARBA" id="ARBA00023163"/>
    </source>
</evidence>
<dbReference type="RefSeq" id="XP_002111958.1">
    <property type="nucleotide sequence ID" value="XM_002111922.1"/>
</dbReference>
<comment type="subcellular location">
    <subcellularLocation>
        <location evidence="1">Nucleus</location>
    </subcellularLocation>
</comment>
<reference evidence="9 10" key="1">
    <citation type="journal article" date="2008" name="Nature">
        <title>The Trichoplax genome and the nature of placozoans.</title>
        <authorList>
            <person name="Srivastava M."/>
            <person name="Begovic E."/>
            <person name="Chapman J."/>
            <person name="Putnam N.H."/>
            <person name="Hellsten U."/>
            <person name="Kawashima T."/>
            <person name="Kuo A."/>
            <person name="Mitros T."/>
            <person name="Salamov A."/>
            <person name="Carpenter M.L."/>
            <person name="Signorovitch A.Y."/>
            <person name="Moreno M.A."/>
            <person name="Kamm K."/>
            <person name="Grimwood J."/>
            <person name="Schmutz J."/>
            <person name="Shapiro H."/>
            <person name="Grigoriev I.V."/>
            <person name="Buss L.W."/>
            <person name="Schierwater B."/>
            <person name="Dellaporta S.L."/>
            <person name="Rokhsar D.S."/>
        </authorList>
    </citation>
    <scope>NUCLEOTIDE SEQUENCE [LARGE SCALE GENOMIC DNA]</scope>
    <source>
        <strain evidence="9 10">Grell-BS-1999</strain>
    </source>
</reference>
<dbReference type="EMBL" id="DS985244">
    <property type="protein sequence ID" value="EDV25925.1"/>
    <property type="molecule type" value="Genomic_DNA"/>
</dbReference>
<dbReference type="OrthoDB" id="60033at2759"/>
<evidence type="ECO:0000256" key="4">
    <source>
        <dbReference type="ARBA" id="ARBA00023125"/>
    </source>
</evidence>
<sequence length="119" mass="13938">MSKTLIKDSVPAFLAKLWKLLNDTETDNIIHWSKDGTTFVVKDQGKFSADILPKYFKHGNFASFVRQLNMYGFHKVFNAERGGLNGRDYWEFSNNNFQRDYPDKLDMVKRKVSKYNCSI</sequence>
<dbReference type="STRING" id="10228.B3RV30"/>
<dbReference type="KEGG" id="tad:TRIADDRAFT_23376"/>
<dbReference type="GO" id="GO:0003700">
    <property type="term" value="F:DNA-binding transcription factor activity"/>
    <property type="evidence" value="ECO:0007669"/>
    <property type="project" value="InterPro"/>
</dbReference>
<evidence type="ECO:0000256" key="3">
    <source>
        <dbReference type="ARBA" id="ARBA00023015"/>
    </source>
</evidence>
<dbReference type="InterPro" id="IPR000232">
    <property type="entry name" value="HSF_DNA-bd"/>
</dbReference>
<keyword evidence="4" id="KW-0238">DNA-binding</keyword>
<dbReference type="GO" id="GO:0005634">
    <property type="term" value="C:nucleus"/>
    <property type="evidence" value="ECO:0007669"/>
    <property type="project" value="UniProtKB-SubCell"/>
</dbReference>
<evidence type="ECO:0000259" key="8">
    <source>
        <dbReference type="PROSITE" id="PS00434"/>
    </source>
</evidence>
<name>B3RV30_TRIAD</name>
<feature type="domain" description="HSF-type DNA-binding" evidence="8">
    <location>
        <begin position="52"/>
        <end position="76"/>
    </location>
</feature>
<dbReference type="Pfam" id="PF00447">
    <property type="entry name" value="HSF_DNA-bind"/>
    <property type="match status" value="1"/>
</dbReference>